<dbReference type="InterPro" id="IPR005151">
    <property type="entry name" value="Tail-specific_protease"/>
</dbReference>
<feature type="signal peptide" evidence="4">
    <location>
        <begin position="1"/>
        <end position="18"/>
    </location>
</feature>
<proteinExistence type="predicted"/>
<dbReference type="PANTHER" id="PTHR32060:SF22">
    <property type="entry name" value="CARBOXYL-TERMINAL-PROCESSING PEPTIDASE 3, CHLOROPLASTIC"/>
    <property type="match status" value="1"/>
</dbReference>
<dbReference type="RefSeq" id="WP_264542416.1">
    <property type="nucleotide sequence ID" value="NZ_BAABIP010000020.1"/>
</dbReference>
<accession>A0ABP9A672</accession>
<evidence type="ECO:0000256" key="4">
    <source>
        <dbReference type="SAM" id="SignalP"/>
    </source>
</evidence>
<comment type="caution">
    <text evidence="6">The sequence shown here is derived from an EMBL/GenBank/DDBJ whole genome shotgun (WGS) entry which is preliminary data.</text>
</comment>
<dbReference type="SMART" id="SM00245">
    <property type="entry name" value="TSPc"/>
    <property type="match status" value="1"/>
</dbReference>
<dbReference type="Proteomes" id="UP001500141">
    <property type="component" value="Unassembled WGS sequence"/>
</dbReference>
<evidence type="ECO:0000256" key="2">
    <source>
        <dbReference type="ARBA" id="ARBA00022801"/>
    </source>
</evidence>
<evidence type="ECO:0000256" key="1">
    <source>
        <dbReference type="ARBA" id="ARBA00022670"/>
    </source>
</evidence>
<feature type="domain" description="Tail specific protease" evidence="5">
    <location>
        <begin position="322"/>
        <end position="520"/>
    </location>
</feature>
<gene>
    <name evidence="6" type="ORF">GCM10023230_24430</name>
</gene>
<sequence length="672" mass="77617">MKKYFLFLMIFWATILHAQSEMDACSTLTKMSQLIKKLHYKPKPINDSLSVYLFTNFLDNLDPNNDLFLSSDIELLKKYKYKIDDYINSENCDFLNTFFKTYNTAVDRRAKIISEIKNEPFSLTNPEVIRFYSKKRPHLNTTIELKKIFKKKMLMDLFFDISTMSTKKDSLSSVFSTLVPDSKQKIFDQFTCETSKFSITKEEFYNRFFGIFSNYFDPHTQYFSKSAKSNFLTTVSSDNYTFGLFLAFNENNQILVSGTLPGTSTYFLEKIEPGDIITKIKSSNEEYLANCLNMEKIENIFNSSEYKKADFTFQKKSGEVYGLTLVKQIMKDYQNSAYSFILEFDNKKTGYINIPSFYSTIEDGKTNVSEDVAKEIHKLKQDNISGLIIDLENNGGGSMNEAIKLCSLFIKGAPIGQAQNKAHKREIISSQNEKVIYTGPIIILQNGNSASASEFFTNAMQDYRLALVAGTKSFGKASFQEIIPLDDKETQFLKLTVGKFYRITGKSNQSIGILPDIEIPNVFDGQIQREQDAKTALKNDKIEGVVTIESFPFNEKQKQVVKTQTDKNKTDPELQKIKVLRNKINNLLNVPMEPLTLKFGPVYDRIFKLAKDWQEFEEQTKKDYNFLIYKTSYDTEKIKLDDYLKSISEKQIKILKQNYSIYRTIQIMTDLK</sequence>
<name>A0ABP9A672_9FLAO</name>
<keyword evidence="3" id="KW-0720">Serine protease</keyword>
<evidence type="ECO:0000259" key="5">
    <source>
        <dbReference type="SMART" id="SM00245"/>
    </source>
</evidence>
<dbReference type="InterPro" id="IPR029045">
    <property type="entry name" value="ClpP/crotonase-like_dom_sf"/>
</dbReference>
<evidence type="ECO:0000313" key="7">
    <source>
        <dbReference type="Proteomes" id="UP001500141"/>
    </source>
</evidence>
<reference evidence="7" key="1">
    <citation type="journal article" date="2019" name="Int. J. Syst. Evol. Microbiol.">
        <title>The Global Catalogue of Microorganisms (GCM) 10K type strain sequencing project: providing services to taxonomists for standard genome sequencing and annotation.</title>
        <authorList>
            <consortium name="The Broad Institute Genomics Platform"/>
            <consortium name="The Broad Institute Genome Sequencing Center for Infectious Disease"/>
            <person name="Wu L."/>
            <person name="Ma J."/>
        </authorList>
    </citation>
    <scope>NUCLEOTIDE SEQUENCE [LARGE SCALE GENOMIC DNA]</scope>
    <source>
        <strain evidence="7">JCM 18198</strain>
    </source>
</reference>
<dbReference type="SUPFAM" id="SSF52096">
    <property type="entry name" value="ClpP/crotonase"/>
    <property type="match status" value="1"/>
</dbReference>
<dbReference type="PANTHER" id="PTHR32060">
    <property type="entry name" value="TAIL-SPECIFIC PROTEASE"/>
    <property type="match status" value="1"/>
</dbReference>
<organism evidence="6 7">
    <name type="scientific">Flavobacterium hankyongi</name>
    <dbReference type="NCBI Taxonomy" id="1176532"/>
    <lineage>
        <taxon>Bacteria</taxon>
        <taxon>Pseudomonadati</taxon>
        <taxon>Bacteroidota</taxon>
        <taxon>Flavobacteriia</taxon>
        <taxon>Flavobacteriales</taxon>
        <taxon>Flavobacteriaceae</taxon>
        <taxon>Flavobacterium</taxon>
    </lineage>
</organism>
<keyword evidence="1" id="KW-0645">Protease</keyword>
<dbReference type="InterPro" id="IPR040573">
    <property type="entry name" value="TSP_N"/>
</dbReference>
<protein>
    <submittedName>
        <fullName evidence="6">Carboxy terminal-processing peptidase</fullName>
    </submittedName>
</protein>
<evidence type="ECO:0000313" key="6">
    <source>
        <dbReference type="EMBL" id="GAA4773072.1"/>
    </source>
</evidence>
<dbReference type="Pfam" id="PF17804">
    <property type="entry name" value="TSP_NTD"/>
    <property type="match status" value="1"/>
</dbReference>
<dbReference type="Pfam" id="PF03572">
    <property type="entry name" value="Peptidase_S41"/>
    <property type="match status" value="1"/>
</dbReference>
<dbReference type="InterPro" id="IPR004447">
    <property type="entry name" value="Peptidase_S41A"/>
</dbReference>
<keyword evidence="4" id="KW-0732">Signal</keyword>
<dbReference type="Gene3D" id="3.90.226.10">
    <property type="entry name" value="2-enoyl-CoA Hydratase, Chain A, domain 1"/>
    <property type="match status" value="1"/>
</dbReference>
<dbReference type="EMBL" id="BAABIP010000020">
    <property type="protein sequence ID" value="GAA4773072.1"/>
    <property type="molecule type" value="Genomic_DNA"/>
</dbReference>
<feature type="chain" id="PRO_5045157119" evidence="4">
    <location>
        <begin position="19"/>
        <end position="672"/>
    </location>
</feature>
<evidence type="ECO:0000256" key="3">
    <source>
        <dbReference type="ARBA" id="ARBA00022825"/>
    </source>
</evidence>
<keyword evidence="2" id="KW-0378">Hydrolase</keyword>
<keyword evidence="7" id="KW-1185">Reference proteome</keyword>
<dbReference type="CDD" id="cd07560">
    <property type="entry name" value="Peptidase_S41_CPP"/>
    <property type="match status" value="1"/>
</dbReference>